<feature type="domain" description="ABC transporter" evidence="9">
    <location>
        <begin position="12"/>
        <end position="247"/>
    </location>
</feature>
<evidence type="ECO:0000256" key="7">
    <source>
        <dbReference type="ARBA" id="ARBA00022967"/>
    </source>
</evidence>
<dbReference type="PANTHER" id="PTHR43790:SF3">
    <property type="entry name" value="D-ALLOSE IMPORT ATP-BINDING PROTEIN ALSA-RELATED"/>
    <property type="match status" value="1"/>
</dbReference>
<dbReference type="InterPro" id="IPR050107">
    <property type="entry name" value="ABC_carbohydrate_import_ATPase"/>
</dbReference>
<keyword evidence="6" id="KW-0067">ATP-binding</keyword>
<dbReference type="SUPFAM" id="SSF52540">
    <property type="entry name" value="P-loop containing nucleoside triphosphate hydrolases"/>
    <property type="match status" value="2"/>
</dbReference>
<keyword evidence="8" id="KW-0472">Membrane</keyword>
<protein>
    <submittedName>
        <fullName evidence="10">ABC transporter</fullName>
    </submittedName>
</protein>
<keyword evidence="3" id="KW-0762">Sugar transport</keyword>
<organism evidence="10 11">
    <name type="scientific">Hypericibacter terrae</name>
    <dbReference type="NCBI Taxonomy" id="2602015"/>
    <lineage>
        <taxon>Bacteria</taxon>
        <taxon>Pseudomonadati</taxon>
        <taxon>Pseudomonadota</taxon>
        <taxon>Alphaproteobacteria</taxon>
        <taxon>Rhodospirillales</taxon>
        <taxon>Dongiaceae</taxon>
        <taxon>Hypericibacter</taxon>
    </lineage>
</organism>
<dbReference type="SMART" id="SM00382">
    <property type="entry name" value="AAA"/>
    <property type="match status" value="1"/>
</dbReference>
<proteinExistence type="predicted"/>
<keyword evidence="1" id="KW-0813">Transport</keyword>
<dbReference type="GO" id="GO:0016887">
    <property type="term" value="F:ATP hydrolysis activity"/>
    <property type="evidence" value="ECO:0007669"/>
    <property type="project" value="InterPro"/>
</dbReference>
<dbReference type="InterPro" id="IPR017871">
    <property type="entry name" value="ABC_transporter-like_CS"/>
</dbReference>
<keyword evidence="11" id="KW-1185">Reference proteome</keyword>
<dbReference type="PROSITE" id="PS50893">
    <property type="entry name" value="ABC_TRANSPORTER_2"/>
    <property type="match status" value="2"/>
</dbReference>
<evidence type="ECO:0000256" key="1">
    <source>
        <dbReference type="ARBA" id="ARBA00022448"/>
    </source>
</evidence>
<evidence type="ECO:0000256" key="8">
    <source>
        <dbReference type="ARBA" id="ARBA00023136"/>
    </source>
</evidence>
<evidence type="ECO:0000313" key="10">
    <source>
        <dbReference type="EMBL" id="QEX18377.1"/>
    </source>
</evidence>
<dbReference type="Gene3D" id="3.40.50.300">
    <property type="entry name" value="P-loop containing nucleotide triphosphate hydrolases"/>
    <property type="match status" value="2"/>
</dbReference>
<dbReference type="CDD" id="cd03215">
    <property type="entry name" value="ABC_Carb_Monos_II"/>
    <property type="match status" value="1"/>
</dbReference>
<gene>
    <name evidence="10" type="ORF">FRZ44_36830</name>
</gene>
<dbReference type="Proteomes" id="UP000326202">
    <property type="component" value="Chromosome"/>
</dbReference>
<dbReference type="GO" id="GO:0005524">
    <property type="term" value="F:ATP binding"/>
    <property type="evidence" value="ECO:0007669"/>
    <property type="project" value="UniProtKB-KW"/>
</dbReference>
<dbReference type="Pfam" id="PF00005">
    <property type="entry name" value="ABC_tran"/>
    <property type="match status" value="2"/>
</dbReference>
<evidence type="ECO:0000313" key="11">
    <source>
        <dbReference type="Proteomes" id="UP000326202"/>
    </source>
</evidence>
<keyword evidence="2" id="KW-1003">Cell membrane</keyword>
<dbReference type="PANTHER" id="PTHR43790">
    <property type="entry name" value="CARBOHYDRATE TRANSPORT ATP-BINDING PROTEIN MG119-RELATED"/>
    <property type="match status" value="1"/>
</dbReference>
<name>A0A5J6MMI8_9PROT</name>
<dbReference type="KEGG" id="htq:FRZ44_36830"/>
<dbReference type="RefSeq" id="WP_151178543.1">
    <property type="nucleotide sequence ID" value="NZ_CP042906.1"/>
</dbReference>
<dbReference type="OrthoDB" id="9805029at2"/>
<keyword evidence="4" id="KW-0677">Repeat</keyword>
<keyword evidence="7" id="KW-1278">Translocase</keyword>
<accession>A0A5J6MMI8</accession>
<evidence type="ECO:0000256" key="6">
    <source>
        <dbReference type="ARBA" id="ARBA00022840"/>
    </source>
</evidence>
<dbReference type="EMBL" id="CP042906">
    <property type="protein sequence ID" value="QEX18377.1"/>
    <property type="molecule type" value="Genomic_DNA"/>
</dbReference>
<dbReference type="InterPro" id="IPR003593">
    <property type="entry name" value="AAA+_ATPase"/>
</dbReference>
<evidence type="ECO:0000256" key="2">
    <source>
        <dbReference type="ARBA" id="ARBA00022475"/>
    </source>
</evidence>
<dbReference type="InterPro" id="IPR003439">
    <property type="entry name" value="ABC_transporter-like_ATP-bd"/>
</dbReference>
<sequence>MNPPASPADIVLAVRDATKAYGATVALAGVSLSVARGEAHALLGENGAGKSTLVKILSGVVEPDGGSVTLEGQPFRPRSLTMARALGVSTAFQELSLLPNLTVAANLMLPSPPRNAFGLVSARRSIARAREILGAYGASDIAPTALVGTLSLAEKQRVEIVRAVSRRPRLLILDEPTAALAEPEWLFSLIDRLRGEGCAILYISHRLSEVRRLCRQGTILRNGRSIATVDLTATRDSEIFRMMVGTAPEGASRKAAAKLAGPVALRAAGLTCRNIRGVSFDLHQGEILGVAALEGQGQRDLFRALVGIERIEGGGIEVAGKPVRLHSPADALRCGPGIAFVPEERKTEGVFLGMSTSANISLSIIDRLGHLGLVDRAQERAGVGAQAQVVDLPERYLDARLSVLSGGNQQKALIGRVLLSGAQILAMFDPTRGVDVGTKQVIYGAIRRFAGQGGSVLIYSTEIPELVSLCDRCLVIYRGSVIGVLDRAAFSEQALVALATGHAAEAAE</sequence>
<evidence type="ECO:0000259" key="9">
    <source>
        <dbReference type="PROSITE" id="PS50893"/>
    </source>
</evidence>
<dbReference type="PROSITE" id="PS00211">
    <property type="entry name" value="ABC_TRANSPORTER_1"/>
    <property type="match status" value="1"/>
</dbReference>
<dbReference type="InterPro" id="IPR027417">
    <property type="entry name" value="P-loop_NTPase"/>
</dbReference>
<evidence type="ECO:0000256" key="5">
    <source>
        <dbReference type="ARBA" id="ARBA00022741"/>
    </source>
</evidence>
<keyword evidence="5" id="KW-0547">Nucleotide-binding</keyword>
<reference evidence="10 11" key="1">
    <citation type="submission" date="2019-08" db="EMBL/GenBank/DDBJ databases">
        <title>Hyperibacter terrae gen. nov., sp. nov. and Hyperibacter viscosus sp. nov., two new members in the family Rhodospirillaceae isolated from the rhizosphere of Hypericum perforatum.</title>
        <authorList>
            <person name="Noviana Z."/>
        </authorList>
    </citation>
    <scope>NUCLEOTIDE SEQUENCE [LARGE SCALE GENOMIC DNA]</scope>
    <source>
        <strain evidence="10 11">R5913</strain>
    </source>
</reference>
<feature type="domain" description="ABC transporter" evidence="9">
    <location>
        <begin position="259"/>
        <end position="503"/>
    </location>
</feature>
<evidence type="ECO:0000256" key="4">
    <source>
        <dbReference type="ARBA" id="ARBA00022737"/>
    </source>
</evidence>
<evidence type="ECO:0000256" key="3">
    <source>
        <dbReference type="ARBA" id="ARBA00022597"/>
    </source>
</evidence>
<dbReference type="CDD" id="cd03216">
    <property type="entry name" value="ABC_Carb_Monos_I"/>
    <property type="match status" value="1"/>
</dbReference>
<dbReference type="AlphaFoldDB" id="A0A5J6MMI8"/>